<dbReference type="Proteomes" id="UP000016646">
    <property type="component" value="Unassembled WGS sequence"/>
</dbReference>
<dbReference type="RefSeq" id="WP_021495739.1">
    <property type="nucleotide sequence ID" value="NZ_AVQI01000072.1"/>
</dbReference>
<keyword evidence="1" id="KW-0808">Transferase</keyword>
<dbReference type="CDD" id="cd02513">
    <property type="entry name" value="CMP-NeuAc_Synthase"/>
    <property type="match status" value="1"/>
</dbReference>
<comment type="caution">
    <text evidence="1">The sequence shown here is derived from an EMBL/GenBank/DDBJ whole genome shotgun (WGS) entry which is preliminary data.</text>
</comment>
<dbReference type="PANTHER" id="PTHR21485">
    <property type="entry name" value="HAD SUPERFAMILY MEMBERS CMAS AND KDSC"/>
    <property type="match status" value="1"/>
</dbReference>
<evidence type="ECO:0000313" key="1">
    <source>
        <dbReference type="EMBL" id="ERJ99822.1"/>
    </source>
</evidence>
<name>A0ABN0P5W4_TRESO</name>
<proteinExistence type="predicted"/>
<dbReference type="PANTHER" id="PTHR21485:SF6">
    <property type="entry name" value="N-ACYLNEURAMINATE CYTIDYLYLTRANSFERASE-RELATED"/>
    <property type="match status" value="1"/>
</dbReference>
<protein>
    <submittedName>
        <fullName evidence="1">Cytidylyltransferase</fullName>
        <ecNumber evidence="1">2.7.7.-</ecNumber>
    </submittedName>
</protein>
<keyword evidence="1" id="KW-0548">Nucleotidyltransferase</keyword>
<dbReference type="InterPro" id="IPR050793">
    <property type="entry name" value="CMP-NeuNAc_synthase"/>
</dbReference>
<keyword evidence="2" id="KW-1185">Reference proteome</keyword>
<dbReference type="GO" id="GO:0016779">
    <property type="term" value="F:nucleotidyltransferase activity"/>
    <property type="evidence" value="ECO:0007669"/>
    <property type="project" value="UniProtKB-KW"/>
</dbReference>
<dbReference type="EC" id="2.7.7.-" evidence="1"/>
<evidence type="ECO:0000313" key="2">
    <source>
        <dbReference type="Proteomes" id="UP000016646"/>
    </source>
</evidence>
<reference evidence="1 2" key="1">
    <citation type="submission" date="2013-08" db="EMBL/GenBank/DDBJ databases">
        <authorList>
            <person name="Durkin A.S."/>
            <person name="Haft D.R."/>
            <person name="McCorrison J."/>
            <person name="Torralba M."/>
            <person name="Gillis M."/>
            <person name="Haft D.H."/>
            <person name="Methe B."/>
            <person name="Sutton G."/>
            <person name="Nelson K.E."/>
        </authorList>
    </citation>
    <scope>NUCLEOTIDE SEQUENCE [LARGE SCALE GENOMIC DNA]</scope>
    <source>
        <strain evidence="1 2">ATCC 35536</strain>
    </source>
</reference>
<dbReference type="Pfam" id="PF02348">
    <property type="entry name" value="CTP_transf_3"/>
    <property type="match status" value="1"/>
</dbReference>
<accession>A0ABN0P5W4</accession>
<dbReference type="InterPro" id="IPR003329">
    <property type="entry name" value="Cytidylyl_trans"/>
</dbReference>
<organism evidence="1 2">
    <name type="scientific">Treponema socranskii subsp. socranskii VPI DR56BR1116 = ATCC 35536</name>
    <dbReference type="NCBI Taxonomy" id="1125725"/>
    <lineage>
        <taxon>Bacteria</taxon>
        <taxon>Pseudomonadati</taxon>
        <taxon>Spirochaetota</taxon>
        <taxon>Spirochaetia</taxon>
        <taxon>Spirochaetales</taxon>
        <taxon>Treponemataceae</taxon>
        <taxon>Treponema</taxon>
    </lineage>
</organism>
<dbReference type="Gene3D" id="3.90.550.10">
    <property type="entry name" value="Spore Coat Polysaccharide Biosynthesis Protein SpsA, Chain A"/>
    <property type="match status" value="1"/>
</dbReference>
<gene>
    <name evidence="1" type="ORF">HMPREF0860_0562</name>
</gene>
<dbReference type="SUPFAM" id="SSF53448">
    <property type="entry name" value="Nucleotide-diphospho-sugar transferases"/>
    <property type="match status" value="1"/>
</dbReference>
<dbReference type="EMBL" id="AVQI01000072">
    <property type="protein sequence ID" value="ERJ99822.1"/>
    <property type="molecule type" value="Genomic_DNA"/>
</dbReference>
<sequence length="256" mass="29614">MNKVLITICGRAGSKGFKNKNIKNFLGVPLVYYTAAIAEDFKKRMTNECETLICLNTDSGVLKDLVSKRYKDIEIIERAAELCGDKVAKMAVWHNCLDILERKYDCCFDFVIDLDITSPLRQIDDVINAYKTKLQHSDCKLIYSVCDSRRNPYFNMVKAENGFAVKLISSNYTTRQEAPAVYDMNASIYIIDADYLRNDTENMLLNAKSNIYRMFDTAVLDIDSEQDFEFMEIIAEYLYKKNESFAQIRKFVQEEQ</sequence>
<dbReference type="InterPro" id="IPR029044">
    <property type="entry name" value="Nucleotide-diphossugar_trans"/>
</dbReference>